<dbReference type="Pfam" id="PF01370">
    <property type="entry name" value="Epimerase"/>
    <property type="match status" value="1"/>
</dbReference>
<dbReference type="Gene3D" id="3.40.50.720">
    <property type="entry name" value="NAD(P)-binding Rossmann-like Domain"/>
    <property type="match status" value="1"/>
</dbReference>
<dbReference type="InterPro" id="IPR036291">
    <property type="entry name" value="NAD(P)-bd_dom_sf"/>
</dbReference>
<dbReference type="SUPFAM" id="SSF51735">
    <property type="entry name" value="NAD(P)-binding Rossmann-fold domains"/>
    <property type="match status" value="1"/>
</dbReference>
<dbReference type="PANTHER" id="PTHR11092:SF0">
    <property type="entry name" value="EPIMERASE FAMILY PROTEIN SDR39U1"/>
    <property type="match status" value="1"/>
</dbReference>
<name>A0A8J8G5L2_9FLAO</name>
<dbReference type="InterPro" id="IPR001509">
    <property type="entry name" value="Epimerase_deHydtase"/>
</dbReference>
<evidence type="ECO:0008006" key="6">
    <source>
        <dbReference type="Google" id="ProtNLM"/>
    </source>
</evidence>
<protein>
    <recommendedName>
        <fullName evidence="6">TIGR01777 family protein</fullName>
    </recommendedName>
</protein>
<dbReference type="InterPro" id="IPR010099">
    <property type="entry name" value="SDR39U1"/>
</dbReference>
<dbReference type="InterPro" id="IPR013549">
    <property type="entry name" value="DUF1731"/>
</dbReference>
<evidence type="ECO:0000313" key="4">
    <source>
        <dbReference type="EMBL" id="NRS91674.1"/>
    </source>
</evidence>
<dbReference type="Pfam" id="PF08338">
    <property type="entry name" value="DUF1731"/>
    <property type="match status" value="1"/>
</dbReference>
<evidence type="ECO:0000259" key="2">
    <source>
        <dbReference type="Pfam" id="PF01370"/>
    </source>
</evidence>
<dbReference type="PANTHER" id="PTHR11092">
    <property type="entry name" value="SUGAR NUCLEOTIDE EPIMERASE RELATED"/>
    <property type="match status" value="1"/>
</dbReference>
<proteinExistence type="inferred from homology"/>
<dbReference type="EMBL" id="JABSNO010000004">
    <property type="protein sequence ID" value="NRS91674.1"/>
    <property type="molecule type" value="Genomic_DNA"/>
</dbReference>
<dbReference type="RefSeq" id="WP_173778298.1">
    <property type="nucleotide sequence ID" value="NZ_JABSNO010000004.1"/>
</dbReference>
<accession>A0A8J8G5L2</accession>
<gene>
    <name evidence="4" type="ORF">HNQ03_000741</name>
</gene>
<evidence type="ECO:0000256" key="1">
    <source>
        <dbReference type="ARBA" id="ARBA00009353"/>
    </source>
</evidence>
<reference evidence="4" key="1">
    <citation type="submission" date="2020-05" db="EMBL/GenBank/DDBJ databases">
        <title>Genomic Encyclopedia of Type Strains, Phase IV (KMG-V): Genome sequencing to study the core and pangenomes of soil and plant-associated prokaryotes.</title>
        <authorList>
            <person name="Whitman W."/>
        </authorList>
    </citation>
    <scope>NUCLEOTIDE SEQUENCE</scope>
    <source>
        <strain evidence="4">16F</strain>
    </source>
</reference>
<evidence type="ECO:0000259" key="3">
    <source>
        <dbReference type="Pfam" id="PF08338"/>
    </source>
</evidence>
<organism evidence="4 5">
    <name type="scientific">Frigoriflavimonas asaccharolytica</name>
    <dbReference type="NCBI Taxonomy" id="2735899"/>
    <lineage>
        <taxon>Bacteria</taxon>
        <taxon>Pseudomonadati</taxon>
        <taxon>Bacteroidota</taxon>
        <taxon>Flavobacteriia</taxon>
        <taxon>Flavobacteriales</taxon>
        <taxon>Weeksellaceae</taxon>
        <taxon>Frigoriflavimonas</taxon>
    </lineage>
</organism>
<dbReference type="Proteomes" id="UP000610746">
    <property type="component" value="Unassembled WGS sequence"/>
</dbReference>
<sequence>MNILITGGTGLIGSALVKKLRAEKHEVRVVSRNKTSDKNSFVWNIEKNEIDEKAFENLDGIIHLAGASIGENWTEDYKKILYSSRIDSANLLLKTCKNLNTKLNFFISASGVNYYGTFTSDQILTENDGIIHQDFLAKLSEDWENAAYEFSNVADRIVCVRTAMVLAKNGGSFPMLKKVVDFNIGSAVGSGKQWMNWIHIDDLVNMYAYFVENSAANGNYNAVADEIETNKAFMRTLAKKSNKFFLPIAAPGFVLKIVFGEMSSIILEGTRASNEKIKSEGFKFRFPKLESALQELLK</sequence>
<comment type="similarity">
    <text evidence="1">Belongs to the NAD(P)-dependent epimerase/dehydratase family. SDR39U1 subfamily.</text>
</comment>
<feature type="domain" description="DUF1731" evidence="3">
    <location>
        <begin position="250"/>
        <end position="296"/>
    </location>
</feature>
<keyword evidence="5" id="KW-1185">Reference proteome</keyword>
<dbReference type="AlphaFoldDB" id="A0A8J8G5L2"/>
<evidence type="ECO:0000313" key="5">
    <source>
        <dbReference type="Proteomes" id="UP000610746"/>
    </source>
</evidence>
<feature type="domain" description="NAD-dependent epimerase/dehydratase" evidence="2">
    <location>
        <begin position="3"/>
        <end position="221"/>
    </location>
</feature>
<dbReference type="NCBIfam" id="TIGR01777">
    <property type="entry name" value="yfcH"/>
    <property type="match status" value="1"/>
</dbReference>
<comment type="caution">
    <text evidence="4">The sequence shown here is derived from an EMBL/GenBank/DDBJ whole genome shotgun (WGS) entry which is preliminary data.</text>
</comment>